<gene>
    <name evidence="2" type="ORF">MNV_880004</name>
</gene>
<feature type="domain" description="DUF5615" evidence="1">
    <location>
        <begin position="1"/>
        <end position="110"/>
    </location>
</feature>
<reference evidence="3" key="1">
    <citation type="submission" date="2017-06" db="EMBL/GenBank/DDBJ databases">
        <authorList>
            <person name="Cremers G."/>
        </authorList>
    </citation>
    <scope>NUCLEOTIDE SEQUENCE [LARGE SCALE GENOMIC DNA]</scope>
</reference>
<sequence>MKFLVDMPLSPKTVKFLKNMGYEAIRVSELEMAKSKDRDVFDYAEKNNMVILSADLDFGAILAFTHSSKPSVIIFRLYDPSPEHVNSLLSSNLSSIEKELMKGAIVIIEDTEIRIRELPIGEK</sequence>
<accession>A0A284VU91</accession>
<dbReference type="Pfam" id="PF18480">
    <property type="entry name" value="DUF5615"/>
    <property type="match status" value="1"/>
</dbReference>
<name>A0A284VU91_9EURY</name>
<dbReference type="InterPro" id="IPR041049">
    <property type="entry name" value="DUF5615"/>
</dbReference>
<proteinExistence type="predicted"/>
<dbReference type="OrthoDB" id="147476at2157"/>
<dbReference type="Proteomes" id="UP000218615">
    <property type="component" value="Unassembled WGS sequence"/>
</dbReference>
<dbReference type="EMBL" id="FZMP01000238">
    <property type="protein sequence ID" value="SNQ62779.1"/>
    <property type="molecule type" value="Genomic_DNA"/>
</dbReference>
<evidence type="ECO:0000313" key="2">
    <source>
        <dbReference type="EMBL" id="SNQ62779.1"/>
    </source>
</evidence>
<keyword evidence="3" id="KW-1185">Reference proteome</keyword>
<protein>
    <recommendedName>
        <fullName evidence="1">DUF5615 domain-containing protein</fullName>
    </recommendedName>
</protein>
<evidence type="ECO:0000313" key="3">
    <source>
        <dbReference type="Proteomes" id="UP000218615"/>
    </source>
</evidence>
<evidence type="ECO:0000259" key="1">
    <source>
        <dbReference type="Pfam" id="PF18480"/>
    </source>
</evidence>
<dbReference type="AlphaFoldDB" id="A0A284VU91"/>
<organism evidence="2 3">
    <name type="scientific">Candidatus Methanoperedens nitratireducens</name>
    <dbReference type="NCBI Taxonomy" id="1392998"/>
    <lineage>
        <taxon>Archaea</taxon>
        <taxon>Methanobacteriati</taxon>
        <taxon>Methanobacteriota</taxon>
        <taxon>Stenosarchaea group</taxon>
        <taxon>Methanomicrobia</taxon>
        <taxon>Methanosarcinales</taxon>
        <taxon>ANME-2 cluster</taxon>
        <taxon>Candidatus Methanoperedentaceae</taxon>
        <taxon>Candidatus Methanoperedens</taxon>
    </lineage>
</organism>
<dbReference type="RefSeq" id="WP_096207297.1">
    <property type="nucleotide sequence ID" value="NZ_FZMP01000238.1"/>
</dbReference>